<comment type="caution">
    <text evidence="1">The sequence shown here is derived from an EMBL/GenBank/DDBJ whole genome shotgun (WGS) entry which is preliminary data.</text>
</comment>
<sequence>MGEDLVGWGTSLQDKTGAKPCLVGGQTSLAGDQPFLRWSATALLLFSQLTLGVQNKEGSTASAHLTDQTAETIVRPHSDTWGCAAAK</sequence>
<name>A0AAE0XE67_9GAST</name>
<dbReference type="EMBL" id="JAWDGP010008094">
    <property type="protein sequence ID" value="KAK3691376.1"/>
    <property type="molecule type" value="Genomic_DNA"/>
</dbReference>
<evidence type="ECO:0000313" key="2">
    <source>
        <dbReference type="Proteomes" id="UP001283361"/>
    </source>
</evidence>
<evidence type="ECO:0000313" key="1">
    <source>
        <dbReference type="EMBL" id="KAK3691376.1"/>
    </source>
</evidence>
<organism evidence="1 2">
    <name type="scientific">Elysia crispata</name>
    <name type="common">lettuce slug</name>
    <dbReference type="NCBI Taxonomy" id="231223"/>
    <lineage>
        <taxon>Eukaryota</taxon>
        <taxon>Metazoa</taxon>
        <taxon>Spiralia</taxon>
        <taxon>Lophotrochozoa</taxon>
        <taxon>Mollusca</taxon>
        <taxon>Gastropoda</taxon>
        <taxon>Heterobranchia</taxon>
        <taxon>Euthyneura</taxon>
        <taxon>Panpulmonata</taxon>
        <taxon>Sacoglossa</taxon>
        <taxon>Placobranchoidea</taxon>
        <taxon>Plakobranchidae</taxon>
        <taxon>Elysia</taxon>
    </lineage>
</organism>
<dbReference type="AlphaFoldDB" id="A0AAE0XE67"/>
<gene>
    <name evidence="1" type="ORF">RRG08_036180</name>
</gene>
<dbReference type="Proteomes" id="UP001283361">
    <property type="component" value="Unassembled WGS sequence"/>
</dbReference>
<reference evidence="1" key="1">
    <citation type="journal article" date="2023" name="G3 (Bethesda)">
        <title>A reference genome for the long-term kleptoplast-retaining sea slug Elysia crispata morphotype clarki.</title>
        <authorList>
            <person name="Eastman K.E."/>
            <person name="Pendleton A.L."/>
            <person name="Shaikh M.A."/>
            <person name="Suttiyut T."/>
            <person name="Ogas R."/>
            <person name="Tomko P."/>
            <person name="Gavelis G."/>
            <person name="Widhalm J.R."/>
            <person name="Wisecaver J.H."/>
        </authorList>
    </citation>
    <scope>NUCLEOTIDE SEQUENCE</scope>
    <source>
        <strain evidence="1">ECLA1</strain>
    </source>
</reference>
<keyword evidence="2" id="KW-1185">Reference proteome</keyword>
<proteinExistence type="predicted"/>
<accession>A0AAE0XE67</accession>
<protein>
    <submittedName>
        <fullName evidence="1">Uncharacterized protein</fullName>
    </submittedName>
</protein>